<keyword evidence="1" id="KW-0472">Membrane</keyword>
<protein>
    <recommendedName>
        <fullName evidence="4">t-SNARE coiled-coil homology domain-containing protein</fullName>
    </recommendedName>
</protein>
<evidence type="ECO:0000313" key="2">
    <source>
        <dbReference type="EMBL" id="EEU42221.1"/>
    </source>
</evidence>
<keyword evidence="1" id="KW-1133">Transmembrane helix</keyword>
<name>C7Z0L1_FUSV7</name>
<dbReference type="OrthoDB" id="3561681at2759"/>
<dbReference type="VEuPathDB" id="FungiDB:NECHADRAFT_79930"/>
<dbReference type="RefSeq" id="XP_003047934.1">
    <property type="nucleotide sequence ID" value="XM_003047888.1"/>
</dbReference>
<keyword evidence="3" id="KW-1185">Reference proteome</keyword>
<dbReference type="eggNOG" id="ENOG502SJ0B">
    <property type="taxonomic scope" value="Eukaryota"/>
</dbReference>
<dbReference type="STRING" id="660122.C7Z0L1"/>
<dbReference type="KEGG" id="nhe:NECHADRAFT_79930"/>
<dbReference type="Proteomes" id="UP000005206">
    <property type="component" value="Chromosome 5"/>
</dbReference>
<dbReference type="GeneID" id="9667286"/>
<evidence type="ECO:0008006" key="4">
    <source>
        <dbReference type="Google" id="ProtNLM"/>
    </source>
</evidence>
<proteinExistence type="predicted"/>
<gene>
    <name evidence="2" type="ORF">NECHADRAFT_79930</name>
</gene>
<sequence length="236" mass="26880">MALSVSFSPRSLTTYAVVYGCDEEAADFLTAKLTGTDHPVFHPMLLPTLFADMERERQVKLLRKNSAKMSQLTVDLTINKGLEGPDWGPQVDHSGEPIELWQDMSYLQNGLQNWQRQMQRMVIHLEQSSNTTVPDTNRYDIKAQKNLEKLTVPGIRIQKRLEELIDEYDEHIRDCATVTEGLKLAMSMDTRKTNQEIAHSSLQVSKLAQKDGNLMKLIAFVTMFFLPAAFTSLFSR</sequence>
<accession>C7Z0L1</accession>
<organism evidence="2 3">
    <name type="scientific">Fusarium vanettenii (strain ATCC MYA-4622 / CBS 123669 / FGSC 9596 / NRRL 45880 / 77-13-4)</name>
    <name type="common">Fusarium solani subsp. pisi</name>
    <dbReference type="NCBI Taxonomy" id="660122"/>
    <lineage>
        <taxon>Eukaryota</taxon>
        <taxon>Fungi</taxon>
        <taxon>Dikarya</taxon>
        <taxon>Ascomycota</taxon>
        <taxon>Pezizomycotina</taxon>
        <taxon>Sordariomycetes</taxon>
        <taxon>Hypocreomycetidae</taxon>
        <taxon>Hypocreales</taxon>
        <taxon>Nectriaceae</taxon>
        <taxon>Fusarium</taxon>
        <taxon>Fusarium solani species complex</taxon>
        <taxon>Fusarium vanettenii</taxon>
    </lineage>
</organism>
<feature type="transmembrane region" description="Helical" evidence="1">
    <location>
        <begin position="214"/>
        <end position="234"/>
    </location>
</feature>
<dbReference type="OMA" id="TRDCEST"/>
<dbReference type="InParanoid" id="C7Z0L1"/>
<dbReference type="AlphaFoldDB" id="C7Z0L1"/>
<dbReference type="HOGENOM" id="CLU_038493_0_0_1"/>
<reference evidence="2 3" key="1">
    <citation type="journal article" date="2009" name="PLoS Genet.">
        <title>The genome of Nectria haematococca: contribution of supernumerary chromosomes to gene expansion.</title>
        <authorList>
            <person name="Coleman J.J."/>
            <person name="Rounsley S.D."/>
            <person name="Rodriguez-Carres M."/>
            <person name="Kuo A."/>
            <person name="Wasmann C.C."/>
            <person name="Grimwood J."/>
            <person name="Schmutz J."/>
            <person name="Taga M."/>
            <person name="White G.J."/>
            <person name="Zhou S."/>
            <person name="Schwartz D.C."/>
            <person name="Freitag M."/>
            <person name="Ma L.J."/>
            <person name="Danchin E.G."/>
            <person name="Henrissat B."/>
            <person name="Coutinho P.M."/>
            <person name="Nelson D.R."/>
            <person name="Straney D."/>
            <person name="Napoli C.A."/>
            <person name="Barker B.M."/>
            <person name="Gribskov M."/>
            <person name="Rep M."/>
            <person name="Kroken S."/>
            <person name="Molnar I."/>
            <person name="Rensing C."/>
            <person name="Kennell J.C."/>
            <person name="Zamora J."/>
            <person name="Farman M.L."/>
            <person name="Selker E.U."/>
            <person name="Salamov A."/>
            <person name="Shapiro H."/>
            <person name="Pangilinan J."/>
            <person name="Lindquist E."/>
            <person name="Lamers C."/>
            <person name="Grigoriev I.V."/>
            <person name="Geiser D.M."/>
            <person name="Covert S.F."/>
            <person name="Temporini E."/>
            <person name="Vanetten H.D."/>
        </authorList>
    </citation>
    <scope>NUCLEOTIDE SEQUENCE [LARGE SCALE GENOMIC DNA]</scope>
    <source>
        <strain evidence="3">ATCC MYA-4622 / CBS 123669 / FGSC 9596 / NRRL 45880 / 77-13-4</strain>
    </source>
</reference>
<evidence type="ECO:0000313" key="3">
    <source>
        <dbReference type="Proteomes" id="UP000005206"/>
    </source>
</evidence>
<dbReference type="EMBL" id="GG698905">
    <property type="protein sequence ID" value="EEU42221.1"/>
    <property type="molecule type" value="Genomic_DNA"/>
</dbReference>
<evidence type="ECO:0000256" key="1">
    <source>
        <dbReference type="SAM" id="Phobius"/>
    </source>
</evidence>
<keyword evidence="1" id="KW-0812">Transmembrane</keyword>